<feature type="transmembrane region" description="Helical" evidence="6">
    <location>
        <begin position="276"/>
        <end position="295"/>
    </location>
</feature>
<evidence type="ECO:0000256" key="2">
    <source>
        <dbReference type="ARBA" id="ARBA00022692"/>
    </source>
</evidence>
<keyword evidence="5 6" id="KW-0472">Membrane</keyword>
<reference evidence="8 9" key="2">
    <citation type="submission" date="2017-10" db="EMBL/GenBank/DDBJ databases">
        <title>Extensive intraspecific genome diversity in a model arbuscular mycorrhizal fungus.</title>
        <authorList>
            <person name="Chen E.C.H."/>
            <person name="Morin E."/>
            <person name="Baudet D."/>
            <person name="Noel J."/>
            <person name="Ndikumana S."/>
            <person name="Charron P."/>
            <person name="St-Onge C."/>
            <person name="Giorgi J."/>
            <person name="Grigoriev I.V."/>
            <person name="Roux C."/>
            <person name="Martin F.M."/>
            <person name="Corradi N."/>
        </authorList>
    </citation>
    <scope>NUCLEOTIDE SEQUENCE [LARGE SCALE GENOMIC DNA]</scope>
    <source>
        <strain evidence="8 9">C2</strain>
    </source>
</reference>
<feature type="domain" description="Ion transport" evidence="7">
    <location>
        <begin position="184"/>
        <end position="359"/>
    </location>
</feature>
<comment type="caution">
    <text evidence="8">The sequence shown here is derived from an EMBL/GenBank/DDBJ whole genome shotgun (WGS) entry which is preliminary data.</text>
</comment>
<proteinExistence type="predicted"/>
<feature type="transmembrane region" description="Helical" evidence="6">
    <location>
        <begin position="243"/>
        <end position="264"/>
    </location>
</feature>
<keyword evidence="4 6" id="KW-1133">Transmembrane helix</keyword>
<evidence type="ECO:0000256" key="1">
    <source>
        <dbReference type="ARBA" id="ARBA00004141"/>
    </source>
</evidence>
<gene>
    <name evidence="8" type="ORF">RhiirC2_773583</name>
</gene>
<evidence type="ECO:0000313" key="9">
    <source>
        <dbReference type="Proteomes" id="UP000233469"/>
    </source>
</evidence>
<dbReference type="AlphaFoldDB" id="A0A2N1NNI9"/>
<evidence type="ECO:0000259" key="7">
    <source>
        <dbReference type="Pfam" id="PF00520"/>
    </source>
</evidence>
<reference evidence="8 9" key="1">
    <citation type="submission" date="2016-04" db="EMBL/GenBank/DDBJ databases">
        <title>Genome analyses suggest a sexual origin of heterokaryosis in a supposedly ancient asexual fungus.</title>
        <authorList>
            <person name="Ropars J."/>
            <person name="Sedzielewska K."/>
            <person name="Noel J."/>
            <person name="Charron P."/>
            <person name="Farinelli L."/>
            <person name="Marton T."/>
            <person name="Kruger M."/>
            <person name="Pelin A."/>
            <person name="Brachmann A."/>
            <person name="Corradi N."/>
        </authorList>
    </citation>
    <scope>NUCLEOTIDE SEQUENCE [LARGE SCALE GENOMIC DNA]</scope>
    <source>
        <strain evidence="8 9">C2</strain>
    </source>
</reference>
<feature type="transmembrane region" description="Helical" evidence="6">
    <location>
        <begin position="315"/>
        <end position="337"/>
    </location>
</feature>
<accession>A0A2N1NNI9</accession>
<evidence type="ECO:0000256" key="5">
    <source>
        <dbReference type="ARBA" id="ARBA00023136"/>
    </source>
</evidence>
<dbReference type="PANTHER" id="PTHR10582:SF2">
    <property type="entry name" value="INACTIVE"/>
    <property type="match status" value="1"/>
</dbReference>
<feature type="transmembrane region" description="Helical" evidence="6">
    <location>
        <begin position="54"/>
        <end position="79"/>
    </location>
</feature>
<keyword evidence="3" id="KW-0677">Repeat</keyword>
<feature type="transmembrane region" description="Helical" evidence="6">
    <location>
        <begin position="213"/>
        <end position="231"/>
    </location>
</feature>
<dbReference type="Proteomes" id="UP000233469">
    <property type="component" value="Unassembled WGS sequence"/>
</dbReference>
<evidence type="ECO:0000313" key="8">
    <source>
        <dbReference type="EMBL" id="PKK75475.1"/>
    </source>
</evidence>
<dbReference type="GO" id="GO:0098703">
    <property type="term" value="P:calcium ion import across plasma membrane"/>
    <property type="evidence" value="ECO:0007669"/>
    <property type="project" value="TreeGrafter"/>
</dbReference>
<organism evidence="8 9">
    <name type="scientific">Rhizophagus irregularis</name>
    <dbReference type="NCBI Taxonomy" id="588596"/>
    <lineage>
        <taxon>Eukaryota</taxon>
        <taxon>Fungi</taxon>
        <taxon>Fungi incertae sedis</taxon>
        <taxon>Mucoromycota</taxon>
        <taxon>Glomeromycotina</taxon>
        <taxon>Glomeromycetes</taxon>
        <taxon>Glomerales</taxon>
        <taxon>Glomeraceae</taxon>
        <taxon>Rhizophagus</taxon>
    </lineage>
</organism>
<dbReference type="InterPro" id="IPR005821">
    <property type="entry name" value="Ion_trans_dom"/>
</dbReference>
<dbReference type="GO" id="GO:0005886">
    <property type="term" value="C:plasma membrane"/>
    <property type="evidence" value="ECO:0007669"/>
    <property type="project" value="TreeGrafter"/>
</dbReference>
<evidence type="ECO:0000256" key="3">
    <source>
        <dbReference type="ARBA" id="ARBA00022737"/>
    </source>
</evidence>
<sequence>MNMITDSQFYNIDDKKKNLHLYSNNPQIIDLTRSILWFKYNIIMSDVFNDTFCYLLFLFIMFLTLPILPILFFTIYLSLKYHFINDIKFKRTLAGRFVQLYFDVAEKFEKFSKYISTSTITPTIIFMIPYIKFVNYPKDYNWFLELIKPQPSPFIETINENIYKTWNGEALINFKWNTYGKYYYAVIWISFMVLLGCFTVAATVPQQYIDKNIQNQLFITSIILGFIHLSFETRQFIYSPKKWIRDFWNIFDLIAYLLPIITSIKCLQTNDMNDHIIQLLSFSCLFLDIKFLLFFRAFESFGLYFEIIINVAKQIIYFLLVLFIIIISFAHAFYILLSPRSDYSFDQYTKNTDPNNPWNMALTLNQVFDNGTMDSFFIQKPDENTNINL</sequence>
<feature type="transmembrane region" description="Helical" evidence="6">
    <location>
        <begin position="182"/>
        <end position="201"/>
    </location>
</feature>
<dbReference type="PANTHER" id="PTHR10582">
    <property type="entry name" value="TRANSIENT RECEPTOR POTENTIAL ION CHANNEL PROTEIN"/>
    <property type="match status" value="1"/>
</dbReference>
<dbReference type="GO" id="GO:0005216">
    <property type="term" value="F:monoatomic ion channel activity"/>
    <property type="evidence" value="ECO:0007669"/>
    <property type="project" value="InterPro"/>
</dbReference>
<comment type="subcellular location">
    <subcellularLocation>
        <location evidence="1">Membrane</location>
        <topology evidence="1">Multi-pass membrane protein</topology>
    </subcellularLocation>
</comment>
<dbReference type="InterPro" id="IPR024862">
    <property type="entry name" value="TRPV"/>
</dbReference>
<evidence type="ECO:0000256" key="4">
    <source>
        <dbReference type="ARBA" id="ARBA00022989"/>
    </source>
</evidence>
<dbReference type="Pfam" id="PF00520">
    <property type="entry name" value="Ion_trans"/>
    <property type="match status" value="1"/>
</dbReference>
<keyword evidence="2 6" id="KW-0812">Transmembrane</keyword>
<protein>
    <recommendedName>
        <fullName evidence="7">Ion transport domain-containing protein</fullName>
    </recommendedName>
</protein>
<name>A0A2N1NNI9_9GLOM</name>
<evidence type="ECO:0000256" key="6">
    <source>
        <dbReference type="SAM" id="Phobius"/>
    </source>
</evidence>
<dbReference type="EMBL" id="LLXL01000241">
    <property type="protein sequence ID" value="PKK75475.1"/>
    <property type="molecule type" value="Genomic_DNA"/>
</dbReference>